<reference evidence="1" key="2">
    <citation type="submission" date="2020-11" db="EMBL/GenBank/DDBJ databases">
        <authorList>
            <person name="McCartney M.A."/>
            <person name="Auch B."/>
            <person name="Kono T."/>
            <person name="Mallez S."/>
            <person name="Becker A."/>
            <person name="Gohl D.M."/>
            <person name="Silverstein K.A.T."/>
            <person name="Koren S."/>
            <person name="Bechman K.B."/>
            <person name="Herman A."/>
            <person name="Abrahante J.E."/>
            <person name="Garbe J."/>
        </authorList>
    </citation>
    <scope>NUCLEOTIDE SEQUENCE</scope>
    <source>
        <strain evidence="1">Duluth1</strain>
        <tissue evidence="1">Whole animal</tissue>
    </source>
</reference>
<dbReference type="PANTHER" id="PTHR11005">
    <property type="entry name" value="LYSOSOMAL ACID LIPASE-RELATED"/>
    <property type="match status" value="1"/>
</dbReference>
<name>A0A9D4M4Q8_DREPO</name>
<dbReference type="EMBL" id="JAIWYP010000002">
    <property type="protein sequence ID" value="KAH3869755.1"/>
    <property type="molecule type" value="Genomic_DNA"/>
</dbReference>
<evidence type="ECO:0000313" key="2">
    <source>
        <dbReference type="Proteomes" id="UP000828390"/>
    </source>
</evidence>
<proteinExistence type="predicted"/>
<evidence type="ECO:0000313" key="1">
    <source>
        <dbReference type="EMBL" id="KAH3869755.1"/>
    </source>
</evidence>
<accession>A0A9D4M4Q8</accession>
<gene>
    <name evidence="1" type="ORF">DPMN_032925</name>
</gene>
<protein>
    <submittedName>
        <fullName evidence="1">Uncharacterized protein</fullName>
    </submittedName>
</protein>
<keyword evidence="2" id="KW-1185">Reference proteome</keyword>
<dbReference type="InterPro" id="IPR029058">
    <property type="entry name" value="AB_hydrolase_fold"/>
</dbReference>
<reference evidence="1" key="1">
    <citation type="journal article" date="2019" name="bioRxiv">
        <title>The Genome of the Zebra Mussel, Dreissena polymorpha: A Resource for Invasive Species Research.</title>
        <authorList>
            <person name="McCartney M.A."/>
            <person name="Auch B."/>
            <person name="Kono T."/>
            <person name="Mallez S."/>
            <person name="Zhang Y."/>
            <person name="Obille A."/>
            <person name="Becker A."/>
            <person name="Abrahante J.E."/>
            <person name="Garbe J."/>
            <person name="Badalamenti J.P."/>
            <person name="Herman A."/>
            <person name="Mangelson H."/>
            <person name="Liachko I."/>
            <person name="Sullivan S."/>
            <person name="Sone E.D."/>
            <person name="Koren S."/>
            <person name="Silverstein K.A.T."/>
            <person name="Beckman K.B."/>
            <person name="Gohl D.M."/>
        </authorList>
    </citation>
    <scope>NUCLEOTIDE SEQUENCE</scope>
    <source>
        <strain evidence="1">Duluth1</strain>
        <tissue evidence="1">Whole animal</tissue>
    </source>
</reference>
<dbReference type="AlphaFoldDB" id="A0A9D4M4Q8"/>
<sequence>MYALMSHDPSYATKVKLFVALADESYQVPRAILEGSRPKNARQEKPIGELLTHGELLPHSEVYDYLAKNVCNQAIIPVLFCENLMFVVSGFDVEQMNISRVPVYMGTHPAGTSIQNLLHFAQMVENPNFQMYDYGPAENMKIYHQKTPPVYDMSKIKVPIAIYHGTNDWLVGPTDVTRLIAATPTLVSKKLISGWEHLDFI</sequence>
<dbReference type="SUPFAM" id="SSF53474">
    <property type="entry name" value="alpha/beta-Hydrolases"/>
    <property type="match status" value="1"/>
</dbReference>
<organism evidence="1 2">
    <name type="scientific">Dreissena polymorpha</name>
    <name type="common">Zebra mussel</name>
    <name type="synonym">Mytilus polymorpha</name>
    <dbReference type="NCBI Taxonomy" id="45954"/>
    <lineage>
        <taxon>Eukaryota</taxon>
        <taxon>Metazoa</taxon>
        <taxon>Spiralia</taxon>
        <taxon>Lophotrochozoa</taxon>
        <taxon>Mollusca</taxon>
        <taxon>Bivalvia</taxon>
        <taxon>Autobranchia</taxon>
        <taxon>Heteroconchia</taxon>
        <taxon>Euheterodonta</taxon>
        <taxon>Imparidentia</taxon>
        <taxon>Neoheterodontei</taxon>
        <taxon>Myida</taxon>
        <taxon>Dreissenoidea</taxon>
        <taxon>Dreissenidae</taxon>
        <taxon>Dreissena</taxon>
    </lineage>
</organism>
<dbReference type="Proteomes" id="UP000828390">
    <property type="component" value="Unassembled WGS sequence"/>
</dbReference>
<comment type="caution">
    <text evidence="1">The sequence shown here is derived from an EMBL/GenBank/DDBJ whole genome shotgun (WGS) entry which is preliminary data.</text>
</comment>
<dbReference type="Gene3D" id="3.40.50.1820">
    <property type="entry name" value="alpha/beta hydrolase"/>
    <property type="match status" value="1"/>
</dbReference>